<dbReference type="AlphaFoldDB" id="A0A7K3WNV4"/>
<organism evidence="1 2">
    <name type="scientific">Cryomorpha ignava</name>
    <dbReference type="NCBI Taxonomy" id="101383"/>
    <lineage>
        <taxon>Bacteria</taxon>
        <taxon>Pseudomonadati</taxon>
        <taxon>Bacteroidota</taxon>
        <taxon>Flavobacteriia</taxon>
        <taxon>Flavobacteriales</taxon>
        <taxon>Cryomorphaceae</taxon>
        <taxon>Cryomorpha</taxon>
    </lineage>
</organism>
<evidence type="ECO:0008006" key="3">
    <source>
        <dbReference type="Google" id="ProtNLM"/>
    </source>
</evidence>
<reference evidence="1 2" key="1">
    <citation type="submission" date="2020-02" db="EMBL/GenBank/DDBJ databases">
        <title>Out from the shadows clarifying the taxonomy of the family Cryomorphaceae and related taxa by utilizing the GTDB taxonomic framework.</title>
        <authorList>
            <person name="Bowman J.P."/>
        </authorList>
    </citation>
    <scope>NUCLEOTIDE SEQUENCE [LARGE SCALE GENOMIC DNA]</scope>
    <source>
        <strain evidence="1 2">QSSC 1-22</strain>
    </source>
</reference>
<accession>A0A7K3WNV4</accession>
<dbReference type="Gene3D" id="2.40.160.130">
    <property type="entry name" value="Capsule assembly protein Wzi"/>
    <property type="match status" value="1"/>
</dbReference>
<gene>
    <name evidence="1" type="ORF">G3O08_07475</name>
</gene>
<keyword evidence="2" id="KW-1185">Reference proteome</keyword>
<proteinExistence type="predicted"/>
<protein>
    <recommendedName>
        <fullName evidence="3">Capsule assembly Wzi family protein</fullName>
    </recommendedName>
</protein>
<sequence length="535" mass="61444">MKHLRLTIFFVFLFQLHSIKAQVVFEPSKYQVYDFLDEMAAERLISINTFARPYARNFIAALLDSIDVNRDELNKRQQYELDFFLKDYGKELHVGKDWDRRRDVFYYSDSTFSVTVNPILGGSVMVNENGNRIHTRVGASFIATAGKFGFYGSLRDNSVTEVLAAPQYLTTREGQNYKSISADNTSDYNEFIGGISYQWKWGDISLLKDRYTWGNTERDANIFSGKAPSYAAISYRLYPVKWLEFQYMHGWLISEELDSARTYLTPHGTRKIYMNKNIAANYLTIKSNFKVDFTFGNSIVYSDNGIQPVFLIPFMFFKSADHTYNGTGSNELGQNAQLFFDISARPLKKLHVFASVFVDEVSLSNMFDRDNQTNIVSLKLGGTWYNALPNLHLTAEYTRTNPWTYRHQIESTTFASNGYNLGHYLGENADEIFLKAAFKPWRTFSAIGSIWSARKGPQHEYDIIAGNANVTGLQFLESVDWNQLGMQLNLNWEIINDAVLFAKFTYQNSEGNPVYTPEYLSGEIISTELGFRIGW</sequence>
<dbReference type="Proteomes" id="UP000486602">
    <property type="component" value="Unassembled WGS sequence"/>
</dbReference>
<dbReference type="InterPro" id="IPR038636">
    <property type="entry name" value="Wzi_sf"/>
</dbReference>
<evidence type="ECO:0000313" key="1">
    <source>
        <dbReference type="EMBL" id="NEN23337.1"/>
    </source>
</evidence>
<name>A0A7K3WNV4_9FLAO</name>
<dbReference type="EMBL" id="JAAGVY010000010">
    <property type="protein sequence ID" value="NEN23337.1"/>
    <property type="molecule type" value="Genomic_DNA"/>
</dbReference>
<evidence type="ECO:0000313" key="2">
    <source>
        <dbReference type="Proteomes" id="UP000486602"/>
    </source>
</evidence>
<comment type="caution">
    <text evidence="1">The sequence shown here is derived from an EMBL/GenBank/DDBJ whole genome shotgun (WGS) entry which is preliminary data.</text>
</comment>
<dbReference type="RefSeq" id="WP_163284467.1">
    <property type="nucleotide sequence ID" value="NZ_JAAGVY010000010.1"/>
</dbReference>